<evidence type="ECO:0000313" key="1">
    <source>
        <dbReference type="EMBL" id="KAB1146851.1"/>
    </source>
</evidence>
<dbReference type="RefSeq" id="WP_150948653.1">
    <property type="nucleotide sequence ID" value="NZ_VZRB01000008.1"/>
</dbReference>
<evidence type="ECO:0000313" key="2">
    <source>
        <dbReference type="Proteomes" id="UP000442707"/>
    </source>
</evidence>
<accession>A0A6H9V017</accession>
<reference evidence="1 2" key="1">
    <citation type="submission" date="2019-09" db="EMBL/GenBank/DDBJ databases">
        <title>Screening of Novel Bioactive Compounds from Soil-Associated.</title>
        <authorList>
            <person name="Zhao S."/>
        </authorList>
    </citation>
    <scope>NUCLEOTIDE SEQUENCE [LARGE SCALE GENOMIC DNA]</scope>
    <source>
        <strain evidence="1 2">HIT-DPA4</strain>
    </source>
</reference>
<dbReference type="EMBL" id="VZRB01000008">
    <property type="protein sequence ID" value="KAB1146851.1"/>
    <property type="molecule type" value="Genomic_DNA"/>
</dbReference>
<keyword evidence="2" id="KW-1185">Reference proteome</keyword>
<name>A0A6H9V017_9ACTN</name>
<organism evidence="1 2">
    <name type="scientific">Streptomyces luteolifulvus</name>
    <dbReference type="NCBI Taxonomy" id="2615112"/>
    <lineage>
        <taxon>Bacteria</taxon>
        <taxon>Bacillati</taxon>
        <taxon>Actinomycetota</taxon>
        <taxon>Actinomycetes</taxon>
        <taxon>Kitasatosporales</taxon>
        <taxon>Streptomycetaceae</taxon>
        <taxon>Streptomyces</taxon>
    </lineage>
</organism>
<gene>
    <name evidence="1" type="ORF">F7R91_14845</name>
</gene>
<comment type="caution">
    <text evidence="1">The sequence shown here is derived from an EMBL/GenBank/DDBJ whole genome shotgun (WGS) entry which is preliminary data.</text>
</comment>
<dbReference type="AlphaFoldDB" id="A0A6H9V017"/>
<proteinExistence type="predicted"/>
<sequence length="86" mass="9865">MPRKPGPHGAYCDSTRSSYKGRCNDPALWVVYWGDPEADEIQANYACAYHLHKLLVELTPKAEFSREMFRVLPLNLVVEWAAKREA</sequence>
<dbReference type="Proteomes" id="UP000442707">
    <property type="component" value="Unassembled WGS sequence"/>
</dbReference>
<protein>
    <submittedName>
        <fullName evidence="1">Uncharacterized protein</fullName>
    </submittedName>
</protein>